<dbReference type="PROSITE" id="PS01187">
    <property type="entry name" value="EGF_CA"/>
    <property type="match status" value="1"/>
</dbReference>
<dbReference type="Pfam" id="PF12947">
    <property type="entry name" value="EGF_3"/>
    <property type="match status" value="2"/>
</dbReference>
<evidence type="ECO:0000259" key="7">
    <source>
        <dbReference type="PROSITE" id="PS50026"/>
    </source>
</evidence>
<dbReference type="InterPro" id="IPR000152">
    <property type="entry name" value="EGF-type_Asp/Asn_hydroxyl_site"/>
</dbReference>
<dbReference type="GO" id="GO:0005509">
    <property type="term" value="F:calcium ion binding"/>
    <property type="evidence" value="ECO:0007669"/>
    <property type="project" value="InterPro"/>
</dbReference>
<dbReference type="AlphaFoldDB" id="C3XS80"/>
<dbReference type="CDD" id="cd00054">
    <property type="entry name" value="EGF_CA"/>
    <property type="match status" value="5"/>
</dbReference>
<gene>
    <name evidence="8" type="ORF">BRAFLDRAFT_89968</name>
</gene>
<dbReference type="PROSITE" id="PS01186">
    <property type="entry name" value="EGF_2"/>
    <property type="match status" value="4"/>
</dbReference>
<dbReference type="SUPFAM" id="SSF57196">
    <property type="entry name" value="EGF/Laminin"/>
    <property type="match status" value="2"/>
</dbReference>
<dbReference type="InterPro" id="IPR001881">
    <property type="entry name" value="EGF-like_Ca-bd_dom"/>
</dbReference>
<dbReference type="SUPFAM" id="SSF57184">
    <property type="entry name" value="Growth factor receptor domain"/>
    <property type="match status" value="1"/>
</dbReference>
<dbReference type="InParanoid" id="C3XS80"/>
<feature type="domain" description="EGF-like" evidence="7">
    <location>
        <begin position="121"/>
        <end position="150"/>
    </location>
</feature>
<dbReference type="FunFam" id="2.10.25.10:FF:000038">
    <property type="entry name" value="Fibrillin 2"/>
    <property type="match status" value="4"/>
</dbReference>
<evidence type="ECO:0000256" key="4">
    <source>
        <dbReference type="ARBA" id="ARBA00023157"/>
    </source>
</evidence>
<feature type="disulfide bond" evidence="5">
    <location>
        <begin position="140"/>
        <end position="149"/>
    </location>
</feature>
<accession>C3XS80</accession>
<dbReference type="SMART" id="SM00181">
    <property type="entry name" value="EGF"/>
    <property type="match status" value="5"/>
</dbReference>
<evidence type="ECO:0000256" key="6">
    <source>
        <dbReference type="SAM" id="SignalP"/>
    </source>
</evidence>
<dbReference type="InterPro" id="IPR049883">
    <property type="entry name" value="NOTCH1_EGF-like"/>
</dbReference>
<sequence>MGKLLLVVSLLLVCFAYFASAQVPLRGNPRSFRTVYAIEYFTNYTCCAGWNRINDTCQVKRDLFCAAAADFQINAVSCDIDECLTSPCHEFADCINTPGSHRCSCKDGYTGNDSPTNWCEEEPCDNGVCVEAANGFYCVCRGGWEGEFCEIDVDECKTVECHYLATCVNTAGSYTCECQEGYEGDGIEACTDMDECETDICGPYSICNNTIGSFKCRCLEGYLLDGTICKDIDECLTSPCHDFANCTNLPGNYSCVCNPGYQGDGTVCKANASGDGSRIGVVAGIPAGTDRASNYLEVIALPEGITVRTAESAPSYVECAQTKNCKWNGQYKYVARNLDLNSWHQVEMTLTAMPVDYMDQWHYRVDGTYTFTGGAYYQTARYDSGWNYEYTNRLKFEPKHANHDASFQGFFFDDIIYNVFDSKSPDDVIEEYCVSFEE</sequence>
<feature type="domain" description="EGF-like" evidence="7">
    <location>
        <begin position="192"/>
        <end position="230"/>
    </location>
</feature>
<comment type="caution">
    <text evidence="5">Lacks conserved residue(s) required for the propagation of feature annotation.</text>
</comment>
<reference evidence="8" key="1">
    <citation type="journal article" date="2008" name="Nature">
        <title>The amphioxus genome and the evolution of the chordate karyotype.</title>
        <authorList>
            <consortium name="US DOE Joint Genome Institute (JGI-PGF)"/>
            <person name="Putnam N.H."/>
            <person name="Butts T."/>
            <person name="Ferrier D.E.K."/>
            <person name="Furlong R.F."/>
            <person name="Hellsten U."/>
            <person name="Kawashima T."/>
            <person name="Robinson-Rechavi M."/>
            <person name="Shoguchi E."/>
            <person name="Terry A."/>
            <person name="Yu J.-K."/>
            <person name="Benito-Gutierrez E.L."/>
            <person name="Dubchak I."/>
            <person name="Garcia-Fernandez J."/>
            <person name="Gibson-Brown J.J."/>
            <person name="Grigoriev I.V."/>
            <person name="Horton A.C."/>
            <person name="de Jong P.J."/>
            <person name="Jurka J."/>
            <person name="Kapitonov V.V."/>
            <person name="Kohara Y."/>
            <person name="Kuroki Y."/>
            <person name="Lindquist E."/>
            <person name="Lucas S."/>
            <person name="Osoegawa K."/>
            <person name="Pennacchio L.A."/>
            <person name="Salamov A.A."/>
            <person name="Satou Y."/>
            <person name="Sauka-Spengler T."/>
            <person name="Schmutz J."/>
            <person name="Shin-I T."/>
            <person name="Toyoda A."/>
            <person name="Bronner-Fraser M."/>
            <person name="Fujiyama A."/>
            <person name="Holland L.Z."/>
            <person name="Holland P.W.H."/>
            <person name="Satoh N."/>
            <person name="Rokhsar D.S."/>
        </authorList>
    </citation>
    <scope>NUCLEOTIDE SEQUENCE [LARGE SCALE GENOMIC DNA]</scope>
    <source>
        <strain evidence="8">S238N-H82</strain>
        <tissue evidence="8">Testes</tissue>
    </source>
</reference>
<keyword evidence="2 6" id="KW-0732">Signal</keyword>
<dbReference type="InterPro" id="IPR018097">
    <property type="entry name" value="EGF_Ca-bd_CS"/>
</dbReference>
<proteinExistence type="predicted"/>
<feature type="signal peptide" evidence="6">
    <location>
        <begin position="1"/>
        <end position="21"/>
    </location>
</feature>
<dbReference type="InterPro" id="IPR052235">
    <property type="entry name" value="Nephronectin_domain"/>
</dbReference>
<feature type="domain" description="EGF-like" evidence="7">
    <location>
        <begin position="79"/>
        <end position="120"/>
    </location>
</feature>
<evidence type="ECO:0000256" key="5">
    <source>
        <dbReference type="PROSITE-ProRule" id="PRU00076"/>
    </source>
</evidence>
<feature type="chain" id="PRO_5002934688" description="EGF-like domain-containing protein" evidence="6">
    <location>
        <begin position="22"/>
        <end position="438"/>
    </location>
</feature>
<evidence type="ECO:0000256" key="1">
    <source>
        <dbReference type="ARBA" id="ARBA00022536"/>
    </source>
</evidence>
<keyword evidence="4 5" id="KW-1015">Disulfide bond</keyword>
<dbReference type="PANTHER" id="PTHR24050:SF28">
    <property type="entry name" value="UROMODULIN-LIKE"/>
    <property type="match status" value="1"/>
</dbReference>
<evidence type="ECO:0000313" key="8">
    <source>
        <dbReference type="EMBL" id="EEN69095.1"/>
    </source>
</evidence>
<dbReference type="PROSITE" id="PS00022">
    <property type="entry name" value="EGF_1"/>
    <property type="match status" value="1"/>
</dbReference>
<organism>
    <name type="scientific">Branchiostoma floridae</name>
    <name type="common">Florida lancelet</name>
    <name type="synonym">Amphioxus</name>
    <dbReference type="NCBI Taxonomy" id="7739"/>
    <lineage>
        <taxon>Eukaryota</taxon>
        <taxon>Metazoa</taxon>
        <taxon>Chordata</taxon>
        <taxon>Cephalochordata</taxon>
        <taxon>Leptocardii</taxon>
        <taxon>Amphioxiformes</taxon>
        <taxon>Branchiostomatidae</taxon>
        <taxon>Branchiostoma</taxon>
    </lineage>
</organism>
<dbReference type="PROSITE" id="PS00010">
    <property type="entry name" value="ASX_HYDROXYL"/>
    <property type="match status" value="3"/>
</dbReference>
<keyword evidence="3" id="KW-0677">Repeat</keyword>
<name>C3XS80_BRAFL</name>
<dbReference type="InterPro" id="IPR024731">
    <property type="entry name" value="NELL2-like_EGF"/>
</dbReference>
<dbReference type="eggNOG" id="KOG1217">
    <property type="taxonomic scope" value="Eukaryota"/>
</dbReference>
<protein>
    <recommendedName>
        <fullName evidence="7">EGF-like domain-containing protein</fullName>
    </recommendedName>
</protein>
<keyword evidence="1 5" id="KW-0245">EGF-like domain</keyword>
<dbReference type="Gene3D" id="2.10.25.10">
    <property type="entry name" value="Laminin"/>
    <property type="match status" value="5"/>
</dbReference>
<feature type="domain" description="EGF-like" evidence="7">
    <location>
        <begin position="152"/>
        <end position="191"/>
    </location>
</feature>
<evidence type="ECO:0000256" key="3">
    <source>
        <dbReference type="ARBA" id="ARBA00022737"/>
    </source>
</evidence>
<dbReference type="Pfam" id="PF07645">
    <property type="entry name" value="EGF_CA"/>
    <property type="match status" value="2"/>
</dbReference>
<dbReference type="InterPro" id="IPR000742">
    <property type="entry name" value="EGF"/>
</dbReference>
<dbReference type="PROSITE" id="PS50026">
    <property type="entry name" value="EGF_3"/>
    <property type="match status" value="5"/>
</dbReference>
<dbReference type="EMBL" id="GG666457">
    <property type="protein sequence ID" value="EEN69095.1"/>
    <property type="molecule type" value="Genomic_DNA"/>
</dbReference>
<dbReference type="SMART" id="SM00179">
    <property type="entry name" value="EGF_CA"/>
    <property type="match status" value="5"/>
</dbReference>
<evidence type="ECO:0000256" key="2">
    <source>
        <dbReference type="ARBA" id="ARBA00022729"/>
    </source>
</evidence>
<feature type="domain" description="EGF-like" evidence="7">
    <location>
        <begin position="231"/>
        <end position="269"/>
    </location>
</feature>
<dbReference type="PANTHER" id="PTHR24050">
    <property type="entry name" value="PA14 DOMAIN-CONTAINING PROTEIN"/>
    <property type="match status" value="1"/>
</dbReference>
<dbReference type="InterPro" id="IPR009030">
    <property type="entry name" value="Growth_fac_rcpt_cys_sf"/>
</dbReference>